<dbReference type="EMBL" id="VJXY01000007">
    <property type="protein sequence ID" value="MBD6616044.1"/>
    <property type="molecule type" value="Genomic_DNA"/>
</dbReference>
<gene>
    <name evidence="2" type="ORF">FNW02_09435</name>
</gene>
<evidence type="ECO:0000313" key="3">
    <source>
        <dbReference type="Proteomes" id="UP001165986"/>
    </source>
</evidence>
<dbReference type="PANTHER" id="PTHR46844:SF1">
    <property type="entry name" value="SLR5058 PROTEIN"/>
    <property type="match status" value="1"/>
</dbReference>
<dbReference type="InterPro" id="IPR054501">
    <property type="entry name" value="NCH2"/>
</dbReference>
<reference evidence="2" key="1">
    <citation type="submission" date="2019-07" db="EMBL/GenBank/DDBJ databases">
        <title>Toxilogical consequences of a new and cryptic species of cyanobacteria (Komarekiella delphini-convector) recovered from the epidermis of a bottlenose dolphin and 1500 ft. in the air.</title>
        <authorList>
            <person name="Brown A.O."/>
            <person name="Dvorak P."/>
            <person name="Villanueva C.D."/>
            <person name="Foss A.J."/>
            <person name="Garvey A.D."/>
            <person name="Gibson Q.A."/>
            <person name="Johansen J.R."/>
            <person name="Casamatta D.A."/>
        </authorList>
    </citation>
    <scope>NUCLEOTIDE SEQUENCE</scope>
    <source>
        <strain evidence="2">SJRDD-AB1</strain>
    </source>
</reference>
<dbReference type="Pfam" id="PF05729">
    <property type="entry name" value="NACHT"/>
    <property type="match status" value="1"/>
</dbReference>
<dbReference type="Gene3D" id="3.40.50.300">
    <property type="entry name" value="P-loop containing nucleotide triphosphate hydrolases"/>
    <property type="match status" value="1"/>
</dbReference>
<feature type="domain" description="NACHT" evidence="1">
    <location>
        <begin position="188"/>
        <end position="302"/>
    </location>
</feature>
<dbReference type="AlphaFoldDB" id="A0AA40SVX8"/>
<dbReference type="Proteomes" id="UP001165986">
    <property type="component" value="Unassembled WGS sequence"/>
</dbReference>
<evidence type="ECO:0000313" key="2">
    <source>
        <dbReference type="EMBL" id="MBD6616044.1"/>
    </source>
</evidence>
<keyword evidence="3" id="KW-1185">Reference proteome</keyword>
<accession>A0AA40SVX8</accession>
<sequence>MQPLPRNFLTQIARKYELSPEQEEAFIERFNRNNEDEIELAAALHISHNAFRTRMSGVYSKFSISGKGPGKFYKLRDLLLKEYQKSNSSLVSEVSKDDINALVQEVRKKIKSSIHELCGTMRVLDMTQPIGLNDIYTSVNILEKITGQQRLGINELLQECTNEDFDRFTLARITAKRVPGLEAVEKYPKLMILGKPGAGKTTFLKYLAIQCIGGEFQAERVPIFVNLKNFAEAVNKPRLLEYITEDAVNPISSIKDVIKHGEALVLLDGLDEVREEDSDRILNEIREFSDRFPNNQFVMTCRIAAREYTFEKFTEVEVADFDDDQISNFANNWFKGKAIKPETFINLLEENNRIKQLAASPLLLTLLCLAFEESGDFPANRSELYKEGLDALLKKWDAKRGIQRDQVYKKLSVQRKEDLLSKIALITFERGDYFFKQKAAEQYIIDYIRNLPTANTDEEALQLDSEEVLHSIEYHHGLVVARAKGIYSFSHLTFHEYFTTREFVVVRQSSEEALQNLVNHITEKRWREVFLLAVGMSPSADRLLLLTKEKIDLILASDHSLQQFLTWVTEKSLSVEVSCKTAAIRAFYFNIDLEIDPDRPLGCAIDQPGTCILACASLLSRAHNKPNLTTDTITIAQNIVDLNSKYYCEFKSAFAIALARDNAIVHILRDPNTDSQKRYELQQIKEDLLQIPILYNNENESRNWLKDWIGNKRQTRLDSITSQLVLKHKFGNHWQFTDEQNKLLKQYYNANLLLVECLNSDCYVSREVRQQIEDTLLLPIVEINQRQQQF</sequence>
<evidence type="ECO:0000259" key="1">
    <source>
        <dbReference type="PROSITE" id="PS50837"/>
    </source>
</evidence>
<dbReference type="InterPro" id="IPR007111">
    <property type="entry name" value="NACHT_NTPase"/>
</dbReference>
<proteinExistence type="predicted"/>
<dbReference type="PROSITE" id="PS50837">
    <property type="entry name" value="NACHT"/>
    <property type="match status" value="1"/>
</dbReference>
<comment type="caution">
    <text evidence="2">The sequence shown here is derived from an EMBL/GenBank/DDBJ whole genome shotgun (WGS) entry which is preliminary data.</text>
</comment>
<name>A0AA40SVX8_9NOST</name>
<dbReference type="PANTHER" id="PTHR46844">
    <property type="entry name" value="SLR5058 PROTEIN"/>
    <property type="match status" value="1"/>
</dbReference>
<protein>
    <submittedName>
        <fullName evidence="2">NACHT domain-containing NTPase</fullName>
    </submittedName>
</protein>
<dbReference type="Pfam" id="PF22727">
    <property type="entry name" value="NCH2"/>
    <property type="match status" value="1"/>
</dbReference>
<dbReference type="InterPro" id="IPR027417">
    <property type="entry name" value="P-loop_NTPase"/>
</dbReference>
<organism evidence="2 3">
    <name type="scientific">Komarekiella delphini-convector SJRDD-AB1</name>
    <dbReference type="NCBI Taxonomy" id="2593771"/>
    <lineage>
        <taxon>Bacteria</taxon>
        <taxon>Bacillati</taxon>
        <taxon>Cyanobacteriota</taxon>
        <taxon>Cyanophyceae</taxon>
        <taxon>Nostocales</taxon>
        <taxon>Nostocaceae</taxon>
        <taxon>Komarekiella</taxon>
        <taxon>Komarekiella delphini-convector</taxon>
    </lineage>
</organism>
<dbReference type="RefSeq" id="WP_191757279.1">
    <property type="nucleotide sequence ID" value="NZ_VJXY01000007.1"/>
</dbReference>
<dbReference type="SUPFAM" id="SSF52540">
    <property type="entry name" value="P-loop containing nucleoside triphosphate hydrolases"/>
    <property type="match status" value="1"/>
</dbReference>